<sequence>MTVALSMIMLRFCSQELLCSVLVRLNNFSLLHWFDMHIW</sequence>
<dbReference type="AlphaFoldDB" id="A0A0A9H5Z6"/>
<name>A0A0A9H5Z6_ARUDO</name>
<feature type="chain" id="PRO_5013379962" evidence="1">
    <location>
        <begin position="16"/>
        <end position="39"/>
    </location>
</feature>
<keyword evidence="1" id="KW-0732">Signal</keyword>
<accession>A0A0A9H5Z6</accession>
<reference evidence="2" key="2">
    <citation type="journal article" date="2015" name="Data Brief">
        <title>Shoot transcriptome of the giant reed, Arundo donax.</title>
        <authorList>
            <person name="Barrero R.A."/>
            <person name="Guerrero F.D."/>
            <person name="Moolhuijzen P."/>
            <person name="Goolsby J.A."/>
            <person name="Tidwell J."/>
            <person name="Bellgard S.E."/>
            <person name="Bellgard M.I."/>
        </authorList>
    </citation>
    <scope>NUCLEOTIDE SEQUENCE</scope>
    <source>
        <tissue evidence="2">Shoot tissue taken approximately 20 cm above the soil surface</tissue>
    </source>
</reference>
<reference evidence="2" key="1">
    <citation type="submission" date="2014-09" db="EMBL/GenBank/DDBJ databases">
        <authorList>
            <person name="Magalhaes I.L.F."/>
            <person name="Oliveira U."/>
            <person name="Santos F.R."/>
            <person name="Vidigal T.H.D.A."/>
            <person name="Brescovit A.D."/>
            <person name="Santos A.J."/>
        </authorList>
    </citation>
    <scope>NUCLEOTIDE SEQUENCE</scope>
    <source>
        <tissue evidence="2">Shoot tissue taken approximately 20 cm above the soil surface</tissue>
    </source>
</reference>
<organism evidence="2">
    <name type="scientific">Arundo donax</name>
    <name type="common">Giant reed</name>
    <name type="synonym">Donax arundinaceus</name>
    <dbReference type="NCBI Taxonomy" id="35708"/>
    <lineage>
        <taxon>Eukaryota</taxon>
        <taxon>Viridiplantae</taxon>
        <taxon>Streptophyta</taxon>
        <taxon>Embryophyta</taxon>
        <taxon>Tracheophyta</taxon>
        <taxon>Spermatophyta</taxon>
        <taxon>Magnoliopsida</taxon>
        <taxon>Liliopsida</taxon>
        <taxon>Poales</taxon>
        <taxon>Poaceae</taxon>
        <taxon>PACMAD clade</taxon>
        <taxon>Arundinoideae</taxon>
        <taxon>Arundineae</taxon>
        <taxon>Arundo</taxon>
    </lineage>
</organism>
<evidence type="ECO:0000256" key="1">
    <source>
        <dbReference type="SAM" id="SignalP"/>
    </source>
</evidence>
<evidence type="ECO:0000313" key="2">
    <source>
        <dbReference type="EMBL" id="JAE30291.1"/>
    </source>
</evidence>
<dbReference type="EMBL" id="GBRH01167605">
    <property type="protein sequence ID" value="JAE30291.1"/>
    <property type="molecule type" value="Transcribed_RNA"/>
</dbReference>
<protein>
    <submittedName>
        <fullName evidence="2">Uncharacterized protein</fullName>
    </submittedName>
</protein>
<proteinExistence type="predicted"/>
<feature type="signal peptide" evidence="1">
    <location>
        <begin position="1"/>
        <end position="15"/>
    </location>
</feature>